<dbReference type="AlphaFoldDB" id="A0AAV3F1Q5"/>
<dbReference type="EMBL" id="AGEE01000028">
    <property type="protein sequence ID" value="EHO09906.1"/>
    <property type="molecule type" value="Genomic_DNA"/>
</dbReference>
<keyword evidence="1" id="KW-0175">Coiled coil</keyword>
<evidence type="ECO:0000256" key="1">
    <source>
        <dbReference type="SAM" id="Coils"/>
    </source>
</evidence>
<proteinExistence type="predicted"/>
<sequence>NTVNSSFELQGENLVITDSDNNTVSLSLSAIASSDVFVENLTNNQEFMQRISLAADIPSLVKQSESLTTLENVVSQTVDEDGQQMNVYTLTYKDEQGVSHPIDISVLVKGSETLTALSYDPKLHILSYKDEQGESSEFLLTDLVGDAETLTELKFNANTKMLTYKDEANNLHKLNLKSINDHPWKDSNTKETASSLTSDIYTNGWVGIGVTEPSGAVNEKLRVNGSISAVNSYYADYVFENYFDGFSDLKYDYDFKSLDAVEEYIMKNRHLPGITPIGELSKSEEGYSINISELSIQLLEKTEELYLHIIEQKNQLKQKENRIKELEQTNIDVERKIERLEKMLLELNLTKNN</sequence>
<accession>A0AAV3F1Q5</accession>
<protein>
    <recommendedName>
        <fullName evidence="4">Peptidase S74 domain-containing protein</fullName>
    </recommendedName>
</protein>
<feature type="non-terminal residue" evidence="2">
    <location>
        <position position="1"/>
    </location>
</feature>
<feature type="coiled-coil region" evidence="1">
    <location>
        <begin position="299"/>
        <end position="353"/>
    </location>
</feature>
<dbReference type="Proteomes" id="UP000004834">
    <property type="component" value="Unassembled WGS sequence"/>
</dbReference>
<reference evidence="2 3" key="1">
    <citation type="submission" date="2011-11" db="EMBL/GenBank/DDBJ databases">
        <title>The Genome Sequence of Myroides odoratimimus CIP 101113.</title>
        <authorList>
            <person name="Earl A."/>
            <person name="Ward D."/>
            <person name="Feldgarden M."/>
            <person name="Gevers D."/>
            <person name="Huys G."/>
            <person name="Young S.K."/>
            <person name="Zeng Q."/>
            <person name="Gargeya S."/>
            <person name="Fitzgerald M."/>
            <person name="Haas B."/>
            <person name="Abouelleil A."/>
            <person name="Alvarado L."/>
            <person name="Arachchi H.M."/>
            <person name="Berlin A."/>
            <person name="Brown A."/>
            <person name="Chapman S.B."/>
            <person name="Chen Z."/>
            <person name="Dunbar C."/>
            <person name="Freedman E."/>
            <person name="Gearin G."/>
            <person name="Goldberg J."/>
            <person name="Griggs A."/>
            <person name="Gujja S."/>
            <person name="Heiman D."/>
            <person name="Howarth C."/>
            <person name="Larson L."/>
            <person name="Lui A."/>
            <person name="MacDonald P.J.P."/>
            <person name="Montmayeur A."/>
            <person name="Murphy C."/>
            <person name="Neiman D."/>
            <person name="Pearson M."/>
            <person name="Priest M."/>
            <person name="Roberts A."/>
            <person name="Saif S."/>
            <person name="Shea T."/>
            <person name="Shenoy N."/>
            <person name="Sisk P."/>
            <person name="Stolte C."/>
            <person name="Sykes S."/>
            <person name="Wortman J."/>
            <person name="Nusbaum C."/>
            <person name="Birren B."/>
        </authorList>
    </citation>
    <scope>NUCLEOTIDE SEQUENCE [LARGE SCALE GENOMIC DNA]</scope>
    <source>
        <strain evidence="2 3">CIP 101113</strain>
    </source>
</reference>
<name>A0AAV3F1Q5_9FLAO</name>
<organism evidence="2 3">
    <name type="scientific">Myroides odoratimimus CIP 101113</name>
    <dbReference type="NCBI Taxonomy" id="883154"/>
    <lineage>
        <taxon>Bacteria</taxon>
        <taxon>Pseudomonadati</taxon>
        <taxon>Bacteroidota</taxon>
        <taxon>Flavobacteriia</taxon>
        <taxon>Flavobacteriales</taxon>
        <taxon>Flavobacteriaceae</taxon>
        <taxon>Myroides</taxon>
    </lineage>
</organism>
<evidence type="ECO:0000313" key="3">
    <source>
        <dbReference type="Proteomes" id="UP000004834"/>
    </source>
</evidence>
<evidence type="ECO:0008006" key="4">
    <source>
        <dbReference type="Google" id="ProtNLM"/>
    </source>
</evidence>
<comment type="caution">
    <text evidence="2">The sequence shown here is derived from an EMBL/GenBank/DDBJ whole genome shotgun (WGS) entry which is preliminary data.</text>
</comment>
<evidence type="ECO:0000313" key="2">
    <source>
        <dbReference type="EMBL" id="EHO09906.1"/>
    </source>
</evidence>
<gene>
    <name evidence="2" type="ORF">HMPREF9715_02271</name>
</gene>